<accession>A0ABS8FEX4</accession>
<evidence type="ECO:0000313" key="1">
    <source>
        <dbReference type="EMBL" id="MCC2213063.1"/>
    </source>
</evidence>
<comment type="caution">
    <text evidence="1">The sequence shown here is derived from an EMBL/GenBank/DDBJ whole genome shotgun (WGS) entry which is preliminary data.</text>
</comment>
<protein>
    <submittedName>
        <fullName evidence="1">Uncharacterized protein</fullName>
    </submittedName>
</protein>
<reference evidence="1 2" key="1">
    <citation type="submission" date="2021-10" db="EMBL/GenBank/DDBJ databases">
        <title>Anaerobic single-cell dispensing facilitates the cultivation of human gut bacteria.</title>
        <authorList>
            <person name="Afrizal A."/>
        </authorList>
    </citation>
    <scope>NUCLEOTIDE SEQUENCE [LARGE SCALE GENOMIC DNA]</scope>
    <source>
        <strain evidence="1 2">CLA-AA-H223</strain>
    </source>
</reference>
<dbReference type="EMBL" id="JAJEQO010000007">
    <property type="protein sequence ID" value="MCC2213063.1"/>
    <property type="molecule type" value="Genomic_DNA"/>
</dbReference>
<proteinExistence type="predicted"/>
<organism evidence="1 2">
    <name type="scientific">Faecalibacterium hominis</name>
    <name type="common">ex Afrizal et al. 2022</name>
    <dbReference type="NCBI Taxonomy" id="2881265"/>
    <lineage>
        <taxon>Bacteria</taxon>
        <taxon>Bacillati</taxon>
        <taxon>Bacillota</taxon>
        <taxon>Clostridia</taxon>
        <taxon>Eubacteriales</taxon>
        <taxon>Oscillospiraceae</taxon>
        <taxon>Faecalibacterium</taxon>
    </lineage>
</organism>
<sequence>MLLFDLRQPIKAYRFKDLEKWLYAHLNQPMNPEKMTAEIMEFGYIERYYDRMTGQVKLNDWLQGYGVKIVSDRDRKRGENYQKMYWKLIELRQNL</sequence>
<keyword evidence="2" id="KW-1185">Reference proteome</keyword>
<evidence type="ECO:0000313" key="2">
    <source>
        <dbReference type="Proteomes" id="UP001199236"/>
    </source>
</evidence>
<dbReference type="RefSeq" id="WP_227622499.1">
    <property type="nucleotide sequence ID" value="NZ_JAJEQO010000007.1"/>
</dbReference>
<name>A0ABS8FEX4_9FIRM</name>
<gene>
    <name evidence="1" type="ORF">LKD34_06110</name>
</gene>
<dbReference type="Proteomes" id="UP001199236">
    <property type="component" value="Unassembled WGS sequence"/>
</dbReference>